<name>A0A2I3SFD7_PANTR</name>
<organism evidence="1 2">
    <name type="scientific">Pan troglodytes</name>
    <name type="common">Chimpanzee</name>
    <dbReference type="NCBI Taxonomy" id="9598"/>
    <lineage>
        <taxon>Eukaryota</taxon>
        <taxon>Metazoa</taxon>
        <taxon>Chordata</taxon>
        <taxon>Craniata</taxon>
        <taxon>Vertebrata</taxon>
        <taxon>Euteleostomi</taxon>
        <taxon>Mammalia</taxon>
        <taxon>Eutheria</taxon>
        <taxon>Euarchontoglires</taxon>
        <taxon>Primates</taxon>
        <taxon>Haplorrhini</taxon>
        <taxon>Catarrhini</taxon>
        <taxon>Hominidae</taxon>
        <taxon>Pan</taxon>
    </lineage>
</organism>
<evidence type="ECO:0000313" key="2">
    <source>
        <dbReference type="Proteomes" id="UP000002277"/>
    </source>
</evidence>
<sequence>MVNQHPVLNSINDEYFTRKKEGLKRKKVLILNKKHYLDGKLKCILIKGIW</sequence>
<dbReference type="InParanoid" id="A0A2I3SFD7"/>
<reference evidence="1" key="3">
    <citation type="submission" date="2025-09" db="UniProtKB">
        <authorList>
            <consortium name="Ensembl"/>
        </authorList>
    </citation>
    <scope>IDENTIFICATION</scope>
</reference>
<dbReference type="EMBL" id="AACZ04006928">
    <property type="status" value="NOT_ANNOTATED_CDS"/>
    <property type="molecule type" value="Genomic_DNA"/>
</dbReference>
<evidence type="ECO:0000313" key="1">
    <source>
        <dbReference type="Ensembl" id="ENSPTRP00000075737.1"/>
    </source>
</evidence>
<reference evidence="1" key="2">
    <citation type="submission" date="2025-08" db="UniProtKB">
        <authorList>
            <consortium name="Ensembl"/>
        </authorList>
    </citation>
    <scope>IDENTIFICATION</scope>
</reference>
<dbReference type="Proteomes" id="UP000002277">
    <property type="component" value="Chromosome 11"/>
</dbReference>
<proteinExistence type="predicted"/>
<dbReference type="OMA" id="NDEYFTR"/>
<dbReference type="Ensembl" id="ENSPTRT00000078461.1">
    <property type="protein sequence ID" value="ENSPTRP00000075737.1"/>
    <property type="gene ID" value="ENSPTRG00000043441.1"/>
</dbReference>
<accession>A0A2I3SFD7</accession>
<dbReference type="AlphaFoldDB" id="A0A2I3SFD7"/>
<protein>
    <submittedName>
        <fullName evidence="1">Uncharacterized protein</fullName>
    </submittedName>
</protein>
<keyword evidence="2" id="KW-1185">Reference proteome</keyword>
<reference evidence="1 2" key="1">
    <citation type="journal article" date="2005" name="Nature">
        <title>Initial sequence of the chimpanzee genome and comparison with the human genome.</title>
        <authorList>
            <consortium name="Chimpanzee sequencing and analysis consortium"/>
        </authorList>
    </citation>
    <scope>NUCLEOTIDE SEQUENCE [LARGE SCALE GENOMIC DNA]</scope>
</reference>